<evidence type="ECO:0008006" key="4">
    <source>
        <dbReference type="Google" id="ProtNLM"/>
    </source>
</evidence>
<feature type="chain" id="PRO_5022849538" description="CreA protein" evidence="1">
    <location>
        <begin position="21"/>
        <end position="153"/>
    </location>
</feature>
<dbReference type="PANTHER" id="PTHR37952:SF2">
    <property type="entry name" value="PROTEIN CREA"/>
    <property type="match status" value="1"/>
</dbReference>
<keyword evidence="3" id="KW-1185">Reference proteome</keyword>
<evidence type="ECO:0000313" key="3">
    <source>
        <dbReference type="Proteomes" id="UP000321638"/>
    </source>
</evidence>
<gene>
    <name evidence="2" type="ORF">FHP25_29665</name>
</gene>
<dbReference type="RefSeq" id="WP_147850616.1">
    <property type="nucleotide sequence ID" value="NZ_VDUZ01000042.1"/>
</dbReference>
<dbReference type="GO" id="GO:0005829">
    <property type="term" value="C:cytosol"/>
    <property type="evidence" value="ECO:0007669"/>
    <property type="project" value="TreeGrafter"/>
</dbReference>
<evidence type="ECO:0000256" key="1">
    <source>
        <dbReference type="SAM" id="SignalP"/>
    </source>
</evidence>
<dbReference type="OrthoDB" id="9788409at2"/>
<dbReference type="AlphaFoldDB" id="A0A5C8PDA9"/>
<dbReference type="PIRSF" id="PIRSF003174">
    <property type="entry name" value="CreA"/>
    <property type="match status" value="1"/>
</dbReference>
<evidence type="ECO:0000313" key="2">
    <source>
        <dbReference type="EMBL" id="TXL71546.1"/>
    </source>
</evidence>
<sequence length="153" mass="16551">MRCVLAAALALTTLAGAARAEDIGSASYRFKWLGPNDRIKVEVFDDPAVPGVACYLSRAETGGVKGALGLAEDPGEASIACRQVGPIDLEKVKKLRSGQEVFERGASLVWKKTQVVRFYDAKRNVLVYLTYTDRVIEGSPRNSISVVPLGRPQ</sequence>
<organism evidence="2 3">
    <name type="scientific">Vineibacter terrae</name>
    <dbReference type="NCBI Taxonomy" id="2586908"/>
    <lineage>
        <taxon>Bacteria</taxon>
        <taxon>Pseudomonadati</taxon>
        <taxon>Pseudomonadota</taxon>
        <taxon>Alphaproteobacteria</taxon>
        <taxon>Hyphomicrobiales</taxon>
        <taxon>Vineibacter</taxon>
    </lineage>
</organism>
<dbReference type="EMBL" id="VDUZ01000042">
    <property type="protein sequence ID" value="TXL71546.1"/>
    <property type="molecule type" value="Genomic_DNA"/>
</dbReference>
<name>A0A5C8PDA9_9HYPH</name>
<comment type="caution">
    <text evidence="2">The sequence shown here is derived from an EMBL/GenBank/DDBJ whole genome shotgun (WGS) entry which is preliminary data.</text>
</comment>
<dbReference type="Proteomes" id="UP000321638">
    <property type="component" value="Unassembled WGS sequence"/>
</dbReference>
<feature type="signal peptide" evidence="1">
    <location>
        <begin position="1"/>
        <end position="20"/>
    </location>
</feature>
<proteinExistence type="predicted"/>
<dbReference type="PANTHER" id="PTHR37952">
    <property type="match status" value="1"/>
</dbReference>
<dbReference type="Pfam" id="PF05981">
    <property type="entry name" value="CreA"/>
    <property type="match status" value="1"/>
</dbReference>
<dbReference type="InterPro" id="IPR010292">
    <property type="entry name" value="Uncharacterised_CreA"/>
</dbReference>
<accession>A0A5C8PDA9</accession>
<reference evidence="2 3" key="1">
    <citation type="submission" date="2019-06" db="EMBL/GenBank/DDBJ databases">
        <title>New taxonomy in bacterial strain CC-CFT640, isolated from vineyard.</title>
        <authorList>
            <person name="Lin S.-Y."/>
            <person name="Tsai C.-F."/>
            <person name="Young C.-C."/>
        </authorList>
    </citation>
    <scope>NUCLEOTIDE SEQUENCE [LARGE SCALE GENOMIC DNA]</scope>
    <source>
        <strain evidence="2 3">CC-CFT640</strain>
    </source>
</reference>
<keyword evidence="1" id="KW-0732">Signal</keyword>
<protein>
    <recommendedName>
        <fullName evidence="4">CreA protein</fullName>
    </recommendedName>
</protein>